<evidence type="ECO:0000313" key="3">
    <source>
        <dbReference type="Proteomes" id="UP000009027"/>
    </source>
</evidence>
<dbReference type="Proteomes" id="UP000009027">
    <property type="component" value="Unassembled WGS sequence"/>
</dbReference>
<proteinExistence type="predicted"/>
<feature type="region of interest" description="Disordered" evidence="1">
    <location>
        <begin position="1"/>
        <end position="29"/>
    </location>
</feature>
<dbReference type="VEuPathDB" id="TriTrypDB:TvY486_0038270"/>
<dbReference type="AlphaFoldDB" id="F9WTP9"/>
<accession>F9WTP9</accession>
<evidence type="ECO:0000256" key="1">
    <source>
        <dbReference type="SAM" id="MobiDB-lite"/>
    </source>
</evidence>
<feature type="compositionally biased region" description="Low complexity" evidence="1">
    <location>
        <begin position="190"/>
        <end position="199"/>
    </location>
</feature>
<sequence length="290" mass="31255">MQKHPPDAVPTVGERPKRVREEDATDDGNALQRRWCAKKCAAHAWLRKRMVQKHAEKRLLGGAAEAQDTLGSGGEAGQGEEEQKEFVCEQCHRVLKSKAWLTRHKCAATSIINSEGSNVAEQPVTAARPICSEECRYRRLLRHMLAKHPRHGEPSRPQPRAKPKQREMRSEAQTQGEGSGPLESAEGGDTPPATTAPAPILSNEARAKTVPRNAPAGKAWPTETGGKAQLAEGVARGVCGAPPGAPKLARAKEEARTANPEGRGGVLQCSACQLHEGTLRARESICPHTS</sequence>
<protein>
    <submittedName>
        <fullName evidence="2">Retrotransposon hot spot protein (RHS)</fullName>
    </submittedName>
</protein>
<evidence type="ECO:0000313" key="2">
    <source>
        <dbReference type="EMBL" id="CCD20943.1"/>
    </source>
</evidence>
<gene>
    <name evidence="2" type="ORF">TvY486_0038270</name>
</gene>
<reference evidence="2 3" key="1">
    <citation type="journal article" date="2012" name="Proc. Natl. Acad. Sci. U.S.A.">
        <title>Antigenic diversity is generated by distinct evolutionary mechanisms in African trypanosome species.</title>
        <authorList>
            <person name="Jackson A.P."/>
            <person name="Berry A."/>
            <person name="Aslett M."/>
            <person name="Allison H.C."/>
            <person name="Burton P."/>
            <person name="Vavrova-Anderson J."/>
            <person name="Brown R."/>
            <person name="Browne H."/>
            <person name="Corton N."/>
            <person name="Hauser H."/>
            <person name="Gamble J."/>
            <person name="Gilderthorp R."/>
            <person name="Marcello L."/>
            <person name="McQuillan J."/>
            <person name="Otto T.D."/>
            <person name="Quail M.A."/>
            <person name="Sanders M.J."/>
            <person name="van Tonder A."/>
            <person name="Ginger M.L."/>
            <person name="Field M.C."/>
            <person name="Barry J.D."/>
            <person name="Hertz-Fowler C."/>
            <person name="Berriman M."/>
        </authorList>
    </citation>
    <scope>NUCLEOTIDE SEQUENCE</scope>
    <source>
        <strain evidence="2 3">Y486</strain>
    </source>
</reference>
<name>F9WTP9_TRYVY</name>
<feature type="region of interest" description="Disordered" evidence="1">
    <location>
        <begin position="146"/>
        <end position="265"/>
    </location>
</feature>
<dbReference type="EMBL" id="CAEX01006662">
    <property type="protein sequence ID" value="CCD20943.1"/>
    <property type="molecule type" value="Genomic_DNA"/>
</dbReference>
<organism evidence="2 3">
    <name type="scientific">Trypanosoma vivax (strain Y486)</name>
    <dbReference type="NCBI Taxonomy" id="1055687"/>
    <lineage>
        <taxon>Eukaryota</taxon>
        <taxon>Discoba</taxon>
        <taxon>Euglenozoa</taxon>
        <taxon>Kinetoplastea</taxon>
        <taxon>Metakinetoplastina</taxon>
        <taxon>Trypanosomatida</taxon>
        <taxon>Trypanosomatidae</taxon>
        <taxon>Trypanosoma</taxon>
        <taxon>Duttonella</taxon>
    </lineage>
</organism>
<keyword evidence="3" id="KW-1185">Reference proteome</keyword>